<evidence type="ECO:0000259" key="3">
    <source>
        <dbReference type="Pfam" id="PF17746"/>
    </source>
</evidence>
<dbReference type="EMBL" id="DVJJ01000078">
    <property type="protein sequence ID" value="HIS64716.1"/>
    <property type="molecule type" value="Genomic_DNA"/>
</dbReference>
<evidence type="ECO:0000256" key="1">
    <source>
        <dbReference type="HAMAP-Rule" id="MF_00095"/>
    </source>
</evidence>
<proteinExistence type="inferred from homology"/>
<dbReference type="PANTHER" id="PTHR30545:SF2">
    <property type="entry name" value="SUGAR FERMENTATION STIMULATION PROTEIN A"/>
    <property type="match status" value="1"/>
</dbReference>
<evidence type="ECO:0000313" key="5">
    <source>
        <dbReference type="Proteomes" id="UP000886741"/>
    </source>
</evidence>
<dbReference type="CDD" id="cd22359">
    <property type="entry name" value="SfsA-like_bacterial"/>
    <property type="match status" value="1"/>
</dbReference>
<dbReference type="Gene3D" id="2.40.50.580">
    <property type="match status" value="1"/>
</dbReference>
<dbReference type="InterPro" id="IPR040452">
    <property type="entry name" value="SfsA_C"/>
</dbReference>
<dbReference type="InterPro" id="IPR005224">
    <property type="entry name" value="SfsA"/>
</dbReference>
<sequence length="232" mass="25857">MIYDNIHKGVFLCRPNRFLAHVVIDGREVVAHVKNTGRCGELLIPGAEVWCTYHDDPKRKTQWSLITVRKGDTLFNIDSQVPNRLAGEWMQQGGLGVTVEQQKAEHRYGDARLDWYFIAGGRPCLLEVKGVTLEQDSVARFPDAPTERGAKHVHHLRQAVEEGYGAYILFVCQMAGISRVEPNVERDPAFAQALWMAQEAGVQLLAVECDVTPDSITAARPVPVVLPSQCIN</sequence>
<gene>
    <name evidence="1 4" type="primary">sfsA</name>
    <name evidence="4" type="ORF">IAA83_05010</name>
</gene>
<dbReference type="NCBIfam" id="TIGR00230">
    <property type="entry name" value="sfsA"/>
    <property type="match status" value="1"/>
</dbReference>
<feature type="domain" description="Sugar fermentation stimulation protein C-terminal" evidence="2">
    <location>
        <begin position="80"/>
        <end position="214"/>
    </location>
</feature>
<organism evidence="4 5">
    <name type="scientific">Candidatus Avoscillospira avistercoris</name>
    <dbReference type="NCBI Taxonomy" id="2840707"/>
    <lineage>
        <taxon>Bacteria</taxon>
        <taxon>Bacillati</taxon>
        <taxon>Bacillota</taxon>
        <taxon>Clostridia</taxon>
        <taxon>Eubacteriales</taxon>
        <taxon>Oscillospiraceae</taxon>
        <taxon>Oscillospiraceae incertae sedis</taxon>
        <taxon>Candidatus Avoscillospira</taxon>
    </lineage>
</organism>
<feature type="domain" description="SfsA N-terminal OB" evidence="3">
    <location>
        <begin position="13"/>
        <end position="76"/>
    </location>
</feature>
<comment type="similarity">
    <text evidence="1">Belongs to the SfsA family.</text>
</comment>
<dbReference type="GO" id="GO:0003677">
    <property type="term" value="F:DNA binding"/>
    <property type="evidence" value="ECO:0007669"/>
    <property type="project" value="InterPro"/>
</dbReference>
<dbReference type="HAMAP" id="MF_00095">
    <property type="entry name" value="SfsA"/>
    <property type="match status" value="1"/>
</dbReference>
<dbReference type="InterPro" id="IPR041465">
    <property type="entry name" value="SfsA_N"/>
</dbReference>
<protein>
    <recommendedName>
        <fullName evidence="1">Sugar fermentation stimulation protein homolog</fullName>
    </recommendedName>
</protein>
<evidence type="ECO:0000313" key="4">
    <source>
        <dbReference type="EMBL" id="HIS64716.1"/>
    </source>
</evidence>
<name>A0A9D1JSZ7_9FIRM</name>
<reference evidence="4" key="2">
    <citation type="journal article" date="2021" name="PeerJ">
        <title>Extensive microbial diversity within the chicken gut microbiome revealed by metagenomics and culture.</title>
        <authorList>
            <person name="Gilroy R."/>
            <person name="Ravi A."/>
            <person name="Getino M."/>
            <person name="Pursley I."/>
            <person name="Horton D.L."/>
            <person name="Alikhan N.F."/>
            <person name="Baker D."/>
            <person name="Gharbi K."/>
            <person name="Hall N."/>
            <person name="Watson M."/>
            <person name="Adriaenssens E.M."/>
            <person name="Foster-Nyarko E."/>
            <person name="Jarju S."/>
            <person name="Secka A."/>
            <person name="Antonio M."/>
            <person name="Oren A."/>
            <person name="Chaudhuri R.R."/>
            <person name="La Ragione R."/>
            <person name="Hildebrand F."/>
            <person name="Pallen M.J."/>
        </authorList>
    </citation>
    <scope>NUCLEOTIDE SEQUENCE</scope>
    <source>
        <strain evidence="4">ChiBcec16-1751</strain>
    </source>
</reference>
<dbReference type="Gene3D" id="3.40.1350.60">
    <property type="match status" value="1"/>
</dbReference>
<dbReference type="Pfam" id="PF03749">
    <property type="entry name" value="SfsA"/>
    <property type="match status" value="1"/>
</dbReference>
<dbReference type="PANTHER" id="PTHR30545">
    <property type="entry name" value="SUGAR FERMENTATION STIMULATION PROTEIN A"/>
    <property type="match status" value="1"/>
</dbReference>
<evidence type="ECO:0000259" key="2">
    <source>
        <dbReference type="Pfam" id="PF03749"/>
    </source>
</evidence>
<dbReference type="Proteomes" id="UP000886741">
    <property type="component" value="Unassembled WGS sequence"/>
</dbReference>
<accession>A0A9D1JSZ7</accession>
<dbReference type="Pfam" id="PF17746">
    <property type="entry name" value="SfsA_N"/>
    <property type="match status" value="1"/>
</dbReference>
<comment type="caution">
    <text evidence="4">The sequence shown here is derived from an EMBL/GenBank/DDBJ whole genome shotgun (WGS) entry which is preliminary data.</text>
</comment>
<dbReference type="AlphaFoldDB" id="A0A9D1JSZ7"/>
<reference evidence="4" key="1">
    <citation type="submission" date="2020-10" db="EMBL/GenBank/DDBJ databases">
        <authorList>
            <person name="Gilroy R."/>
        </authorList>
    </citation>
    <scope>NUCLEOTIDE SEQUENCE</scope>
    <source>
        <strain evidence="4">ChiBcec16-1751</strain>
    </source>
</reference>